<dbReference type="InterPro" id="IPR008181">
    <property type="entry name" value="dUTPase"/>
</dbReference>
<feature type="binding site" evidence="7">
    <location>
        <position position="84"/>
    </location>
    <ligand>
        <name>substrate</name>
    </ligand>
</feature>
<accession>M1N9R6</accession>
<evidence type="ECO:0000256" key="5">
    <source>
        <dbReference type="ARBA" id="ARBA00023080"/>
    </source>
</evidence>
<dbReference type="GO" id="GO:0006226">
    <property type="term" value="P:dUMP biosynthetic process"/>
    <property type="evidence" value="ECO:0007669"/>
    <property type="project" value="UniProtKB-UniRule"/>
</dbReference>
<organism evidence="9 10">
    <name type="scientific">Desulfocapsa sulfexigens (strain DSM 10523 / SB164P1)</name>
    <dbReference type="NCBI Taxonomy" id="1167006"/>
    <lineage>
        <taxon>Bacteria</taxon>
        <taxon>Pseudomonadati</taxon>
        <taxon>Thermodesulfobacteriota</taxon>
        <taxon>Desulfobulbia</taxon>
        <taxon>Desulfobulbales</taxon>
        <taxon>Desulfocapsaceae</taxon>
        <taxon>Desulfocapsa</taxon>
    </lineage>
</organism>
<dbReference type="EC" id="3.6.1.23" evidence="7"/>
<dbReference type="RefSeq" id="WP_015402298.1">
    <property type="nucleotide sequence ID" value="NC_020304.1"/>
</dbReference>
<dbReference type="FunFam" id="2.70.40.10:FF:000002">
    <property type="entry name" value="dUTP diphosphatase"/>
    <property type="match status" value="1"/>
</dbReference>
<proteinExistence type="inferred from homology"/>
<dbReference type="HOGENOM" id="CLU_068508_1_0_7"/>
<keyword evidence="2 7" id="KW-0479">Metal-binding</keyword>
<dbReference type="SUPFAM" id="SSF51283">
    <property type="entry name" value="dUTPase-like"/>
    <property type="match status" value="1"/>
</dbReference>
<comment type="catalytic activity">
    <reaction evidence="6 7">
        <text>dUTP + H2O = dUMP + diphosphate + H(+)</text>
        <dbReference type="Rhea" id="RHEA:10248"/>
        <dbReference type="ChEBI" id="CHEBI:15377"/>
        <dbReference type="ChEBI" id="CHEBI:15378"/>
        <dbReference type="ChEBI" id="CHEBI:33019"/>
        <dbReference type="ChEBI" id="CHEBI:61555"/>
        <dbReference type="ChEBI" id="CHEBI:246422"/>
        <dbReference type="EC" id="3.6.1.23"/>
    </reaction>
</comment>
<keyword evidence="3 7" id="KW-0378">Hydrolase</keyword>
<dbReference type="GO" id="GO:0046081">
    <property type="term" value="P:dUTP catabolic process"/>
    <property type="evidence" value="ECO:0007669"/>
    <property type="project" value="InterPro"/>
</dbReference>
<evidence type="ECO:0000256" key="2">
    <source>
        <dbReference type="ARBA" id="ARBA00022723"/>
    </source>
</evidence>
<dbReference type="InterPro" id="IPR029054">
    <property type="entry name" value="dUTPase-like"/>
</dbReference>
<dbReference type="PATRIC" id="fig|1167006.5.peg.9"/>
<dbReference type="Gene3D" id="2.70.40.10">
    <property type="match status" value="1"/>
</dbReference>
<comment type="pathway">
    <text evidence="7">Pyrimidine metabolism; dUMP biosynthesis; dUMP from dCTP (dUTP route): step 2/2.</text>
</comment>
<comment type="similarity">
    <text evidence="1 7">Belongs to the dUTPase family.</text>
</comment>
<dbReference type="eggNOG" id="COG0756">
    <property type="taxonomic scope" value="Bacteria"/>
</dbReference>
<comment type="caution">
    <text evidence="7">Lacks conserved residue(s) required for the propagation of feature annotation.</text>
</comment>
<gene>
    <name evidence="7" type="primary">dut</name>
    <name evidence="9" type="ordered locus">UWK_00010</name>
</gene>
<evidence type="ECO:0000313" key="9">
    <source>
        <dbReference type="EMBL" id="AGF76599.1"/>
    </source>
</evidence>
<comment type="cofactor">
    <cofactor evidence="7">
        <name>Mg(2+)</name>
        <dbReference type="ChEBI" id="CHEBI:18420"/>
    </cofactor>
</comment>
<dbReference type="Proteomes" id="UP000011721">
    <property type="component" value="Chromosome"/>
</dbReference>
<keyword evidence="10" id="KW-1185">Reference proteome</keyword>
<dbReference type="KEGG" id="dsf:UWK_00010"/>
<name>M1N9R6_DESSD</name>
<dbReference type="GO" id="GO:0000287">
    <property type="term" value="F:magnesium ion binding"/>
    <property type="evidence" value="ECO:0007669"/>
    <property type="project" value="UniProtKB-UniRule"/>
</dbReference>
<evidence type="ECO:0000256" key="4">
    <source>
        <dbReference type="ARBA" id="ARBA00022842"/>
    </source>
</evidence>
<feature type="binding site" evidence="7">
    <location>
        <begin position="88"/>
        <end position="90"/>
    </location>
    <ligand>
        <name>substrate</name>
    </ligand>
</feature>
<dbReference type="UniPathway" id="UPA00610">
    <property type="reaction ID" value="UER00666"/>
</dbReference>
<keyword evidence="4 7" id="KW-0460">Magnesium</keyword>
<dbReference type="InterPro" id="IPR033704">
    <property type="entry name" value="dUTPase_trimeric"/>
</dbReference>
<dbReference type="CDD" id="cd07557">
    <property type="entry name" value="trimeric_dUTPase"/>
    <property type="match status" value="1"/>
</dbReference>
<dbReference type="NCBIfam" id="TIGR00576">
    <property type="entry name" value="dut"/>
    <property type="match status" value="1"/>
</dbReference>
<dbReference type="GO" id="GO:0004170">
    <property type="term" value="F:dUTP diphosphatase activity"/>
    <property type="evidence" value="ECO:0007669"/>
    <property type="project" value="UniProtKB-UniRule"/>
</dbReference>
<evidence type="ECO:0000256" key="6">
    <source>
        <dbReference type="ARBA" id="ARBA00047686"/>
    </source>
</evidence>
<dbReference type="EMBL" id="CP003985">
    <property type="protein sequence ID" value="AGF76599.1"/>
    <property type="molecule type" value="Genomic_DNA"/>
</dbReference>
<dbReference type="Pfam" id="PF00692">
    <property type="entry name" value="dUTPase"/>
    <property type="match status" value="1"/>
</dbReference>
<evidence type="ECO:0000256" key="1">
    <source>
        <dbReference type="ARBA" id="ARBA00006581"/>
    </source>
</evidence>
<evidence type="ECO:0000256" key="7">
    <source>
        <dbReference type="HAMAP-Rule" id="MF_00116"/>
    </source>
</evidence>
<evidence type="ECO:0000259" key="8">
    <source>
        <dbReference type="Pfam" id="PF00692"/>
    </source>
</evidence>
<dbReference type="PANTHER" id="PTHR11241:SF0">
    <property type="entry name" value="DEOXYURIDINE 5'-TRIPHOSPHATE NUCLEOTIDOHYDROLASE"/>
    <property type="match status" value="1"/>
</dbReference>
<sequence>MEKRNVKICWLDPEKNKDLLLPVYQTELAAGMDVRAAVEGPYLLESGAVHLFPTGFAVAISPGYELQVRPRSGLAVKHGVTVINSPGTIDADYRGEVKVALINLGKMPFLVNRGDRIAQLVLAPVVQAQLELVTKLDETSRGRGGFGHTGL</sequence>
<dbReference type="HAMAP" id="MF_00116">
    <property type="entry name" value="dUTPase_bact"/>
    <property type="match status" value="1"/>
</dbReference>
<dbReference type="AlphaFoldDB" id="M1N9R6"/>
<dbReference type="PANTHER" id="PTHR11241">
    <property type="entry name" value="DEOXYURIDINE 5'-TRIPHOSPHATE NUCLEOTIDOHYDROLASE"/>
    <property type="match status" value="1"/>
</dbReference>
<dbReference type="NCBIfam" id="NF001862">
    <property type="entry name" value="PRK00601.1"/>
    <property type="match status" value="1"/>
</dbReference>
<evidence type="ECO:0000256" key="3">
    <source>
        <dbReference type="ARBA" id="ARBA00022801"/>
    </source>
</evidence>
<dbReference type="InterPro" id="IPR036157">
    <property type="entry name" value="dUTPase-like_sf"/>
</dbReference>
<dbReference type="OrthoDB" id="9809956at2"/>
<reference evidence="10" key="1">
    <citation type="journal article" date="2013" name="Stand. Genomic Sci.">
        <title>Complete genome sequence of Desulfocapsa sulfexigens, a marine deltaproteobacterium specialized in disproportionating inorganic sulfur compounds.</title>
        <authorList>
            <person name="Finster K.W."/>
            <person name="Kjeldsen K.U."/>
            <person name="Kube M."/>
            <person name="Reinhardt R."/>
            <person name="Mussmann M."/>
            <person name="Amann R."/>
            <person name="Schreiber L."/>
        </authorList>
    </citation>
    <scope>NUCLEOTIDE SEQUENCE [LARGE SCALE GENOMIC DNA]</scope>
    <source>
        <strain evidence="10">DSM 10523 / SB164P1</strain>
    </source>
</reference>
<dbReference type="STRING" id="1167006.UWK_00010"/>
<protein>
    <recommendedName>
        <fullName evidence="7">Deoxyuridine 5'-triphosphate nucleotidohydrolase</fullName>
        <shortName evidence="7">dUTPase</shortName>
        <ecNumber evidence="7">3.6.1.23</ecNumber>
    </recommendedName>
    <alternativeName>
        <fullName evidence="7">dUTP pyrophosphatase</fullName>
    </alternativeName>
</protein>
<keyword evidence="5 7" id="KW-0546">Nucleotide metabolism</keyword>
<comment type="function">
    <text evidence="7">This enzyme is involved in nucleotide metabolism: it produces dUMP, the immediate precursor of thymidine nucleotides and it decreases the intracellular concentration of dUTP so that uracil cannot be incorporated into DNA.</text>
</comment>
<feature type="binding site" evidence="7">
    <location>
        <begin position="71"/>
        <end position="73"/>
    </location>
    <ligand>
        <name>substrate</name>
    </ligand>
</feature>
<feature type="domain" description="dUTPase-like" evidence="8">
    <location>
        <begin position="21"/>
        <end position="150"/>
    </location>
</feature>
<evidence type="ECO:0000313" key="10">
    <source>
        <dbReference type="Proteomes" id="UP000011721"/>
    </source>
</evidence>